<dbReference type="Proteomes" id="UP000317982">
    <property type="component" value="Unassembled WGS sequence"/>
</dbReference>
<reference evidence="1 2" key="1">
    <citation type="submission" date="2019-07" db="EMBL/GenBank/DDBJ databases">
        <title>Cryptosporangium phraense sp. nov., isolated from plant litter.</title>
        <authorList>
            <person name="Suriyachadkun C."/>
        </authorList>
    </citation>
    <scope>NUCLEOTIDE SEQUENCE [LARGE SCALE GENOMIC DNA]</scope>
    <source>
        <strain evidence="1 2">A-T 5661</strain>
    </source>
</reference>
<dbReference type="AlphaFoldDB" id="A0A545AME8"/>
<comment type="caution">
    <text evidence="1">The sequence shown here is derived from an EMBL/GenBank/DDBJ whole genome shotgun (WGS) entry which is preliminary data.</text>
</comment>
<keyword evidence="2" id="KW-1185">Reference proteome</keyword>
<gene>
    <name evidence="1" type="ORF">FL583_24645</name>
</gene>
<dbReference type="RefSeq" id="WP_142707181.1">
    <property type="nucleotide sequence ID" value="NZ_VIRS01000018.1"/>
</dbReference>
<dbReference type="InParanoid" id="A0A545AME8"/>
<evidence type="ECO:0000313" key="2">
    <source>
        <dbReference type="Proteomes" id="UP000317982"/>
    </source>
</evidence>
<dbReference type="OrthoDB" id="5192180at2"/>
<evidence type="ECO:0000313" key="1">
    <source>
        <dbReference type="EMBL" id="TQS42492.1"/>
    </source>
</evidence>
<accession>A0A545AME8</accession>
<name>A0A545AME8_9ACTN</name>
<organism evidence="1 2">
    <name type="scientific">Cryptosporangium phraense</name>
    <dbReference type="NCBI Taxonomy" id="2593070"/>
    <lineage>
        <taxon>Bacteria</taxon>
        <taxon>Bacillati</taxon>
        <taxon>Actinomycetota</taxon>
        <taxon>Actinomycetes</taxon>
        <taxon>Cryptosporangiales</taxon>
        <taxon>Cryptosporangiaceae</taxon>
        <taxon>Cryptosporangium</taxon>
    </lineage>
</organism>
<protein>
    <submittedName>
        <fullName evidence="1">Uncharacterized protein</fullName>
    </submittedName>
</protein>
<proteinExistence type="predicted"/>
<dbReference type="EMBL" id="VIRS01000018">
    <property type="protein sequence ID" value="TQS42492.1"/>
    <property type="molecule type" value="Genomic_DNA"/>
</dbReference>
<sequence>MATGLRTPAEYGFGLTIDEATYPIRMFGRSEDELRAKIEADFGRRSPKYHRCLDDERPAVRIEWGQVKQWSISTPELLRRREPAGVTPSSGS</sequence>